<dbReference type="InterPro" id="IPR016024">
    <property type="entry name" value="ARM-type_fold"/>
</dbReference>
<comment type="similarity">
    <text evidence="2">Belongs to the RRP1 family.</text>
</comment>
<evidence type="ECO:0000313" key="6">
    <source>
        <dbReference type="EMBL" id="CDH57288.1"/>
    </source>
</evidence>
<protein>
    <submittedName>
        <fullName evidence="6">Nop52-domain-containing protein</fullName>
    </submittedName>
</protein>
<dbReference type="PANTHER" id="PTHR13026">
    <property type="entry name" value="NNP-1 PROTEIN NOVEL NUCLEAR PROTEIN 1 NOP52"/>
    <property type="match status" value="1"/>
</dbReference>
<evidence type="ECO:0000256" key="2">
    <source>
        <dbReference type="ARBA" id="ARBA00006374"/>
    </source>
</evidence>
<dbReference type="AlphaFoldDB" id="A0A068S4I0"/>
<dbReference type="PANTHER" id="PTHR13026:SF0">
    <property type="entry name" value="RIBOSOMAL RNA PROCESSING 1B"/>
    <property type="match status" value="1"/>
</dbReference>
<name>A0A068S4I0_9FUNG</name>
<gene>
    <name evidence="6" type="ORF">LCOR_08246.1</name>
</gene>
<evidence type="ECO:0000256" key="3">
    <source>
        <dbReference type="ARBA" id="ARBA00022552"/>
    </source>
</evidence>
<keyword evidence="4" id="KW-0539">Nucleus</keyword>
<reference evidence="6" key="1">
    <citation type="submission" date="2013-08" db="EMBL/GenBank/DDBJ databases">
        <title>Gene expansion shapes genome architecture in the human pathogen Lichtheimia corymbifera: an evolutionary genomics analysis in the ancient terrestrial Mucorales (Mucoromycotina).</title>
        <authorList>
            <person name="Schwartze V.U."/>
            <person name="Winter S."/>
            <person name="Shelest E."/>
            <person name="Marcet-Houben M."/>
            <person name="Horn F."/>
            <person name="Wehner S."/>
            <person name="Hoffmann K."/>
            <person name="Riege K."/>
            <person name="Sammeth M."/>
            <person name="Nowrousian M."/>
            <person name="Valiante V."/>
            <person name="Linde J."/>
            <person name="Jacobsen I.D."/>
            <person name="Marz M."/>
            <person name="Brakhage A.A."/>
            <person name="Gabaldon T."/>
            <person name="Bocker S."/>
            <person name="Voigt K."/>
        </authorList>
    </citation>
    <scope>NUCLEOTIDE SEQUENCE [LARGE SCALE GENOMIC DNA]</scope>
    <source>
        <strain evidence="6">FSU 9682</strain>
    </source>
</reference>
<keyword evidence="7" id="KW-1185">Reference proteome</keyword>
<feature type="region of interest" description="Disordered" evidence="5">
    <location>
        <begin position="215"/>
        <end position="297"/>
    </location>
</feature>
<dbReference type="STRING" id="1263082.A0A068S4I0"/>
<dbReference type="SUPFAM" id="SSF48371">
    <property type="entry name" value="ARM repeat"/>
    <property type="match status" value="1"/>
</dbReference>
<evidence type="ECO:0000313" key="7">
    <source>
        <dbReference type="Proteomes" id="UP000027586"/>
    </source>
</evidence>
<dbReference type="InterPro" id="IPR010301">
    <property type="entry name" value="RRP1"/>
</dbReference>
<feature type="compositionally biased region" description="Basic residues" evidence="5">
    <location>
        <begin position="281"/>
        <end position="297"/>
    </location>
</feature>
<sequence>MDTIGPEVSLPFGKELAANEKKTRDKAVRSLKKFIATGADLSKSDLLKLWKGLFYCYWMSDKPLVQQALAQDLGSLLLDLSTDSFIPFLEAFWEIHCAQWHGIDRIRLDKYYMLLRRMIFFAFLYLANQDWNEEMTEAYMTMLLEGPLHPTDRSKPDSIRYHIIDIYFEELDKILELQREQGEEIHLDMDAIKRPLVVSSKDAINKVTRKKAKEALAARKQQEKEEEDEKEDENVEDATEEPEQAQVEEEEEIASEEPEPEQDVEEEEEEEVKPKKSSSSSKKRKASTRKPSKKRKL</sequence>
<evidence type="ECO:0000256" key="4">
    <source>
        <dbReference type="ARBA" id="ARBA00023242"/>
    </source>
</evidence>
<organism evidence="6 7">
    <name type="scientific">Lichtheimia corymbifera JMRC:FSU:9682</name>
    <dbReference type="NCBI Taxonomy" id="1263082"/>
    <lineage>
        <taxon>Eukaryota</taxon>
        <taxon>Fungi</taxon>
        <taxon>Fungi incertae sedis</taxon>
        <taxon>Mucoromycota</taxon>
        <taxon>Mucoromycotina</taxon>
        <taxon>Mucoromycetes</taxon>
        <taxon>Mucorales</taxon>
        <taxon>Lichtheimiaceae</taxon>
        <taxon>Lichtheimia</taxon>
    </lineage>
</organism>
<dbReference type="GO" id="GO:0030688">
    <property type="term" value="C:preribosome, small subunit precursor"/>
    <property type="evidence" value="ECO:0007669"/>
    <property type="project" value="InterPro"/>
</dbReference>
<dbReference type="GO" id="GO:0005634">
    <property type="term" value="C:nucleus"/>
    <property type="evidence" value="ECO:0007669"/>
    <property type="project" value="UniProtKB-SubCell"/>
</dbReference>
<dbReference type="Proteomes" id="UP000027586">
    <property type="component" value="Unassembled WGS sequence"/>
</dbReference>
<dbReference type="EMBL" id="CBTN010000045">
    <property type="protein sequence ID" value="CDH57288.1"/>
    <property type="molecule type" value="Genomic_DNA"/>
</dbReference>
<comment type="subcellular location">
    <subcellularLocation>
        <location evidence="1">Nucleus</location>
    </subcellularLocation>
</comment>
<evidence type="ECO:0000256" key="1">
    <source>
        <dbReference type="ARBA" id="ARBA00004123"/>
    </source>
</evidence>
<dbReference type="Pfam" id="PF05997">
    <property type="entry name" value="Nop52"/>
    <property type="match status" value="1"/>
</dbReference>
<dbReference type="GO" id="GO:0006364">
    <property type="term" value="P:rRNA processing"/>
    <property type="evidence" value="ECO:0007669"/>
    <property type="project" value="UniProtKB-KW"/>
</dbReference>
<feature type="compositionally biased region" description="Acidic residues" evidence="5">
    <location>
        <begin position="224"/>
        <end position="271"/>
    </location>
</feature>
<dbReference type="OrthoDB" id="2019504at2759"/>
<proteinExistence type="inferred from homology"/>
<dbReference type="VEuPathDB" id="FungiDB:LCOR_08246.1"/>
<evidence type="ECO:0000256" key="5">
    <source>
        <dbReference type="SAM" id="MobiDB-lite"/>
    </source>
</evidence>
<accession>A0A068S4I0</accession>
<keyword evidence="3" id="KW-0698">rRNA processing</keyword>
<comment type="caution">
    <text evidence="6">The sequence shown here is derived from an EMBL/GenBank/DDBJ whole genome shotgun (WGS) entry which is preliminary data.</text>
</comment>